<organism evidence="5 6">
    <name type="scientific">Aphanomyces euteiches</name>
    <dbReference type="NCBI Taxonomy" id="100861"/>
    <lineage>
        <taxon>Eukaryota</taxon>
        <taxon>Sar</taxon>
        <taxon>Stramenopiles</taxon>
        <taxon>Oomycota</taxon>
        <taxon>Saprolegniomycetes</taxon>
        <taxon>Saprolegniales</taxon>
        <taxon>Verrucalvaceae</taxon>
        <taxon>Aphanomyces</taxon>
    </lineage>
</organism>
<keyword evidence="2" id="KW-0479">Metal-binding</keyword>
<evidence type="ECO:0000256" key="4">
    <source>
        <dbReference type="ARBA" id="ARBA00022842"/>
    </source>
</evidence>
<evidence type="ECO:0000313" key="5">
    <source>
        <dbReference type="EMBL" id="KAF0734808.1"/>
    </source>
</evidence>
<dbReference type="PANTHER" id="PTHR12103">
    <property type="entry name" value="5'-NUCLEOTIDASE DOMAIN-CONTAINING"/>
    <property type="match status" value="1"/>
</dbReference>
<dbReference type="VEuPathDB" id="FungiDB:AeMF1_005331"/>
<keyword evidence="6" id="KW-1185">Reference proteome</keyword>
<dbReference type="AlphaFoldDB" id="A0A6G0X4H0"/>
<dbReference type="PANTHER" id="PTHR12103:SF12">
    <property type="entry name" value="FI20020P1"/>
    <property type="match status" value="1"/>
</dbReference>
<evidence type="ECO:0000256" key="1">
    <source>
        <dbReference type="ARBA" id="ARBA00009589"/>
    </source>
</evidence>
<dbReference type="Pfam" id="PF05761">
    <property type="entry name" value="5_nucleotid"/>
    <property type="match status" value="1"/>
</dbReference>
<keyword evidence="4" id="KW-0460">Magnesium</keyword>
<dbReference type="Gene3D" id="3.40.50.1000">
    <property type="entry name" value="HAD superfamily/HAD-like"/>
    <property type="match status" value="1"/>
</dbReference>
<sequence>MKQRSKSKTSLNFVAYMGSLLEQGSGALSKLTFDTNFISYSVGRWSTRSQRVAKPLDKKYVDDVVYELNQANFVVVDEQTYPFVDAIVHIVGPELKSVAEVVKLLSFLLHREQQSRNPKPCLPFGDIGVICLDTIEATLPSIYNVMVQLNLPRQEVYWKLLLLPLTDVYPSELRLRMIDHLLVNGCAAFVSVLVVYLQRRQHDILICTTPDDFEMLHEMDYHKWLPLTQFESFWKECIEVHQSNFAQVYVKRSLFMRAKHFTFNLAPSYDRPLIHHQERHKLTFDKYGWIGFDVDHTLAEFKLDVLLRVSFEKAYQKIQSNYMNLRTSRSPVWLPHLAFRGIAIDIAKGNLLHVSSSNRVVRGFHGTHELSSNVLAMKYPKNITFNFQYLYTNAEIIFGPLYAWLVDQYEEGAITDVEIGYVPLTEEQKKRIVYIHPESAFSMLSNIALDAATAYYGSDYWHTLSTTPEVLIQPNLSTRRVLEMLRLSSKKRLFLLTNGSWEHTDVMRCALGKDWRGFFDLVLTKASKDVFFESYHPHRFREVSIEPKATRSIEAVEILDEGCVYEGGNITELTQTLRDPKWRLHKNGENVLFIGDHPLHDVVNPTLSAAPWDTVAIIHETSLHFKYLEKRLIRTKQVETVIQVVLEALCPCASARKGPQVADVKPGPSMACFFFDCGGPYTYLGKLINRHAVLCVDSVSRLSQMGNTIQSLLETRFDRRRDSVRTSAMSSSSMLVAAKIQHQWTNVFRGTTPTPLGLPDKLSRQIATMWERKEPSKDQTHALRAVATTPTILGRPHNAMT</sequence>
<gene>
    <name evidence="5" type="ORF">Ae201684_008585</name>
</gene>
<dbReference type="EMBL" id="VJMJ01000105">
    <property type="protein sequence ID" value="KAF0734808.1"/>
    <property type="molecule type" value="Genomic_DNA"/>
</dbReference>
<dbReference type="Proteomes" id="UP000481153">
    <property type="component" value="Unassembled WGS sequence"/>
</dbReference>
<protein>
    <submittedName>
        <fullName evidence="5">Uncharacterized protein</fullName>
    </submittedName>
</protein>
<dbReference type="SUPFAM" id="SSF56784">
    <property type="entry name" value="HAD-like"/>
    <property type="match status" value="1"/>
</dbReference>
<name>A0A6G0X4H0_9STRA</name>
<reference evidence="5 6" key="1">
    <citation type="submission" date="2019-07" db="EMBL/GenBank/DDBJ databases">
        <title>Genomics analysis of Aphanomyces spp. identifies a new class of oomycete effector associated with host adaptation.</title>
        <authorList>
            <person name="Gaulin E."/>
        </authorList>
    </citation>
    <scope>NUCLEOTIDE SEQUENCE [LARGE SCALE GENOMIC DNA]</scope>
    <source>
        <strain evidence="5 6">ATCC 201684</strain>
    </source>
</reference>
<dbReference type="InterPro" id="IPR036412">
    <property type="entry name" value="HAD-like_sf"/>
</dbReference>
<evidence type="ECO:0000313" key="6">
    <source>
        <dbReference type="Proteomes" id="UP000481153"/>
    </source>
</evidence>
<dbReference type="InterPro" id="IPR008380">
    <property type="entry name" value="HAD-SF_hydro_IG_5-nucl"/>
</dbReference>
<proteinExistence type="inferred from homology"/>
<dbReference type="GO" id="GO:0046872">
    <property type="term" value="F:metal ion binding"/>
    <property type="evidence" value="ECO:0007669"/>
    <property type="project" value="UniProtKB-KW"/>
</dbReference>
<evidence type="ECO:0000256" key="3">
    <source>
        <dbReference type="ARBA" id="ARBA00022801"/>
    </source>
</evidence>
<dbReference type="InterPro" id="IPR023214">
    <property type="entry name" value="HAD_sf"/>
</dbReference>
<accession>A0A6G0X4H0</accession>
<comment type="similarity">
    <text evidence="1">Belongs to the 5'(3')-deoxyribonucleotidase family.</text>
</comment>
<evidence type="ECO:0000256" key="2">
    <source>
        <dbReference type="ARBA" id="ARBA00022723"/>
    </source>
</evidence>
<keyword evidence="3" id="KW-0378">Hydrolase</keyword>
<comment type="caution">
    <text evidence="5">The sequence shown here is derived from an EMBL/GenBank/DDBJ whole genome shotgun (WGS) entry which is preliminary data.</text>
</comment>
<dbReference type="GO" id="GO:0008253">
    <property type="term" value="F:5'-nucleotidase activity"/>
    <property type="evidence" value="ECO:0007669"/>
    <property type="project" value="TreeGrafter"/>
</dbReference>